<keyword evidence="10" id="KW-1185">Reference proteome</keyword>
<keyword evidence="3" id="KW-0134">Cell wall</keyword>
<name>A0ABW2RSK5_9NOCA</name>
<reference evidence="10" key="1">
    <citation type="journal article" date="2019" name="Int. J. Syst. Evol. Microbiol.">
        <title>The Global Catalogue of Microorganisms (GCM) 10K type strain sequencing project: providing services to taxonomists for standard genome sequencing and annotation.</title>
        <authorList>
            <consortium name="The Broad Institute Genomics Platform"/>
            <consortium name="The Broad Institute Genome Sequencing Center for Infectious Disease"/>
            <person name="Wu L."/>
            <person name="Ma J."/>
        </authorList>
    </citation>
    <scope>NUCLEOTIDE SEQUENCE [LARGE SCALE GENOMIC DNA]</scope>
    <source>
        <strain evidence="10">ICMP 19430</strain>
    </source>
</reference>
<dbReference type="EMBL" id="JBHTCS010000002">
    <property type="protein sequence ID" value="MFC7446539.1"/>
    <property type="molecule type" value="Genomic_DNA"/>
</dbReference>
<dbReference type="PRINTS" id="PR00080">
    <property type="entry name" value="SDRFAMILY"/>
</dbReference>
<dbReference type="PRINTS" id="PR00081">
    <property type="entry name" value="GDHRDH"/>
</dbReference>
<dbReference type="PROSITE" id="PS00061">
    <property type="entry name" value="ADH_SHORT"/>
    <property type="match status" value="1"/>
</dbReference>
<dbReference type="SUPFAM" id="SSF51735">
    <property type="entry name" value="NAD(P)-binding Rossmann-fold domains"/>
    <property type="match status" value="1"/>
</dbReference>
<dbReference type="PANTHER" id="PTHR42879:SF2">
    <property type="entry name" value="3-OXOACYL-[ACYL-CARRIER-PROTEIN] REDUCTASE FABG"/>
    <property type="match status" value="1"/>
</dbReference>
<evidence type="ECO:0000256" key="2">
    <source>
        <dbReference type="ARBA" id="ARBA00006484"/>
    </source>
</evidence>
<keyword evidence="3" id="KW-0964">Secreted</keyword>
<evidence type="ECO:0000256" key="1">
    <source>
        <dbReference type="ARBA" id="ARBA00004191"/>
    </source>
</evidence>
<dbReference type="InterPro" id="IPR036291">
    <property type="entry name" value="NAD(P)-bd_dom_sf"/>
</dbReference>
<evidence type="ECO:0000256" key="5">
    <source>
        <dbReference type="ARBA" id="ARBA00023027"/>
    </source>
</evidence>
<evidence type="ECO:0000313" key="10">
    <source>
        <dbReference type="Proteomes" id="UP001596484"/>
    </source>
</evidence>
<evidence type="ECO:0000256" key="8">
    <source>
        <dbReference type="RuleBase" id="RU000363"/>
    </source>
</evidence>
<comment type="similarity">
    <text evidence="2 8">Belongs to the short-chain dehydrogenases/reductases (SDR) family.</text>
</comment>
<organism evidence="9 10">
    <name type="scientific">Rhodococcus daqingensis</name>
    <dbReference type="NCBI Taxonomy" id="2479363"/>
    <lineage>
        <taxon>Bacteria</taxon>
        <taxon>Bacillati</taxon>
        <taxon>Actinomycetota</taxon>
        <taxon>Actinomycetes</taxon>
        <taxon>Mycobacteriales</taxon>
        <taxon>Nocardiaceae</taxon>
        <taxon>Rhodococcus</taxon>
    </lineage>
</organism>
<keyword evidence="4" id="KW-0560">Oxidoreductase</keyword>
<dbReference type="Gene3D" id="3.40.50.720">
    <property type="entry name" value="NAD(P)-binding Rossmann-like Domain"/>
    <property type="match status" value="1"/>
</dbReference>
<sequence length="278" mass="28645">MDEFTNRVALVTGAARGQGRSHAVALAERGADVVICDRCEDNAAVAYPLATKEDLAETARLVEAAGQRCIAVQVDTVDRSAIEALVARAEAELGRIDIAIANAGVSAGAPIQDLPSSQWAEVIGTNLTGVFHTIAAVSPGMVARGYGRIVTIASMLGRSAAPGQAAYCASKWGVIGMTKSAALDLAGHGITVNAVAPGNISTPMVHNDALYRMVRPDLENPTRADVAPVFASLHGQPVPFLEPFEVTRAVLFLVAEASAHITGTVMPVDAGAAAKVTA</sequence>
<keyword evidence="5" id="KW-0520">NAD</keyword>
<comment type="catalytic activity">
    <reaction evidence="7">
        <text>a (3R)-hydroxyacyl-[ACP] + NADP(+) = a 3-oxoacyl-[ACP] + NADPH + H(+)</text>
        <dbReference type="Rhea" id="RHEA:17397"/>
        <dbReference type="Rhea" id="RHEA-COMP:9916"/>
        <dbReference type="Rhea" id="RHEA-COMP:9945"/>
        <dbReference type="ChEBI" id="CHEBI:15378"/>
        <dbReference type="ChEBI" id="CHEBI:57783"/>
        <dbReference type="ChEBI" id="CHEBI:58349"/>
        <dbReference type="ChEBI" id="CHEBI:78776"/>
        <dbReference type="ChEBI" id="CHEBI:78827"/>
        <dbReference type="EC" id="1.1.1.100"/>
    </reaction>
    <physiologicalReaction direction="right-to-left" evidence="7">
        <dbReference type="Rhea" id="RHEA:17399"/>
    </physiologicalReaction>
</comment>
<dbReference type="InterPro" id="IPR020904">
    <property type="entry name" value="Sc_DH/Rdtase_CS"/>
</dbReference>
<gene>
    <name evidence="9" type="ORF">ACFQS9_01410</name>
</gene>
<proteinExistence type="inferred from homology"/>
<dbReference type="InterPro" id="IPR050259">
    <property type="entry name" value="SDR"/>
</dbReference>
<evidence type="ECO:0000256" key="7">
    <source>
        <dbReference type="ARBA" id="ARBA00047400"/>
    </source>
</evidence>
<comment type="caution">
    <text evidence="9">The sequence shown here is derived from an EMBL/GenBank/DDBJ whole genome shotgun (WGS) entry which is preliminary data.</text>
</comment>
<comment type="subcellular location">
    <subcellularLocation>
        <location evidence="1">Secreted</location>
        <location evidence="1">Cell wall</location>
    </subcellularLocation>
</comment>
<evidence type="ECO:0000256" key="3">
    <source>
        <dbReference type="ARBA" id="ARBA00022512"/>
    </source>
</evidence>
<dbReference type="InterPro" id="IPR023985">
    <property type="entry name" value="SDR_subfam_1"/>
</dbReference>
<evidence type="ECO:0000313" key="9">
    <source>
        <dbReference type="EMBL" id="MFC7446539.1"/>
    </source>
</evidence>
<evidence type="ECO:0000256" key="6">
    <source>
        <dbReference type="ARBA" id="ARBA00040781"/>
    </source>
</evidence>
<dbReference type="NCBIfam" id="TIGR03971">
    <property type="entry name" value="SDR_subfam_1"/>
    <property type="match status" value="1"/>
</dbReference>
<dbReference type="InterPro" id="IPR002347">
    <property type="entry name" value="SDR_fam"/>
</dbReference>
<dbReference type="Proteomes" id="UP001596484">
    <property type="component" value="Unassembled WGS sequence"/>
</dbReference>
<dbReference type="RefSeq" id="WP_378400818.1">
    <property type="nucleotide sequence ID" value="NZ_JBHTCS010000002.1"/>
</dbReference>
<dbReference type="PANTHER" id="PTHR42879">
    <property type="entry name" value="3-OXOACYL-(ACYL-CARRIER-PROTEIN) REDUCTASE"/>
    <property type="match status" value="1"/>
</dbReference>
<accession>A0ABW2RSK5</accession>
<evidence type="ECO:0000256" key="4">
    <source>
        <dbReference type="ARBA" id="ARBA00023002"/>
    </source>
</evidence>
<protein>
    <recommendedName>
        <fullName evidence="6">3-oxoacyl-[acyl-carrier-protein] reductase MabA</fullName>
    </recommendedName>
</protein>
<dbReference type="Pfam" id="PF00106">
    <property type="entry name" value="adh_short"/>
    <property type="match status" value="1"/>
</dbReference>